<reference evidence="3" key="1">
    <citation type="journal article" date="2018" name="Int. J. Syst. Evol. Microbiol.">
        <title>Neptunicella marina gen. nov., sp. nov., isolated from surface seawater.</title>
        <authorList>
            <person name="Liu X."/>
            <person name="Lai Q."/>
            <person name="Du Y."/>
            <person name="Zhang X."/>
            <person name="Liu Z."/>
            <person name="Sun F."/>
            <person name="Shao Z."/>
        </authorList>
    </citation>
    <scope>NUCLEOTIDE SEQUENCE</scope>
    <source>
        <strain evidence="3">S27-2</strain>
    </source>
</reference>
<dbReference type="SUPFAM" id="SSF89260">
    <property type="entry name" value="Collagen-binding domain"/>
    <property type="match status" value="1"/>
</dbReference>
<feature type="compositionally biased region" description="Polar residues" evidence="1">
    <location>
        <begin position="97"/>
        <end position="117"/>
    </location>
</feature>
<reference evidence="3" key="2">
    <citation type="submission" date="2020-08" db="EMBL/GenBank/DDBJ databases">
        <authorList>
            <person name="Lai Q."/>
        </authorList>
    </citation>
    <scope>NUCLEOTIDE SEQUENCE</scope>
    <source>
        <strain evidence="3">S27-2</strain>
    </source>
</reference>
<keyword evidence="4" id="KW-1185">Reference proteome</keyword>
<proteinExistence type="predicted"/>
<dbReference type="EMBL" id="JACNEP010000013">
    <property type="protein sequence ID" value="MBC3767024.1"/>
    <property type="molecule type" value="Genomic_DNA"/>
</dbReference>
<dbReference type="Gene3D" id="2.60.120.380">
    <property type="match status" value="1"/>
</dbReference>
<evidence type="ECO:0000256" key="2">
    <source>
        <dbReference type="SAM" id="SignalP"/>
    </source>
</evidence>
<sequence>MKLVTKTLLGISLLFSCASQAALIHFTGSLDFYDDVDYYYFSLGASADIEINATGGFGPYLSLWNGPNGSLIGQGSGSVGSNGLGPGDYVVVVGTDGNQPTDPTAPGNNFSPDNQDPLQDGGYNVSFDGVDQVDGGDSTQVPEPGMILLMLAGIFGIRQLRNR</sequence>
<evidence type="ECO:0000313" key="4">
    <source>
        <dbReference type="Proteomes" id="UP000601768"/>
    </source>
</evidence>
<gene>
    <name evidence="3" type="ORF">H8B19_14145</name>
</gene>
<dbReference type="NCBIfam" id="NF038127">
    <property type="entry name" value="FDP_fam"/>
    <property type="match status" value="1"/>
</dbReference>
<comment type="caution">
    <text evidence="3">The sequence shown here is derived from an EMBL/GenBank/DDBJ whole genome shotgun (WGS) entry which is preliminary data.</text>
</comment>
<feature type="chain" id="PRO_5035223803" evidence="2">
    <location>
        <begin position="22"/>
        <end position="163"/>
    </location>
</feature>
<dbReference type="RefSeq" id="WP_186507542.1">
    <property type="nucleotide sequence ID" value="NZ_JACNEP010000013.1"/>
</dbReference>
<evidence type="ECO:0000313" key="3">
    <source>
        <dbReference type="EMBL" id="MBC3767024.1"/>
    </source>
</evidence>
<dbReference type="PROSITE" id="PS51257">
    <property type="entry name" value="PROKAR_LIPOPROTEIN"/>
    <property type="match status" value="1"/>
</dbReference>
<evidence type="ECO:0000256" key="1">
    <source>
        <dbReference type="SAM" id="MobiDB-lite"/>
    </source>
</evidence>
<dbReference type="InterPro" id="IPR013424">
    <property type="entry name" value="Ice-binding_C"/>
</dbReference>
<dbReference type="NCBIfam" id="TIGR02595">
    <property type="entry name" value="PEP_CTERM"/>
    <property type="match status" value="1"/>
</dbReference>
<feature type="region of interest" description="Disordered" evidence="1">
    <location>
        <begin position="97"/>
        <end position="121"/>
    </location>
</feature>
<dbReference type="AlphaFoldDB" id="A0A8J6IVA7"/>
<keyword evidence="2" id="KW-0732">Signal</keyword>
<feature type="signal peptide" evidence="2">
    <location>
        <begin position="1"/>
        <end position="21"/>
    </location>
</feature>
<name>A0A8J6IVA7_9ALTE</name>
<protein>
    <submittedName>
        <fullName evidence="3">DVUA0089 family protein</fullName>
    </submittedName>
</protein>
<organism evidence="3 4">
    <name type="scientific">Neptunicella marina</name>
    <dbReference type="NCBI Taxonomy" id="2125989"/>
    <lineage>
        <taxon>Bacteria</taxon>
        <taxon>Pseudomonadati</taxon>
        <taxon>Pseudomonadota</taxon>
        <taxon>Gammaproteobacteria</taxon>
        <taxon>Alteromonadales</taxon>
        <taxon>Alteromonadaceae</taxon>
        <taxon>Neptunicella</taxon>
    </lineage>
</organism>
<accession>A0A8J6IVA7</accession>
<dbReference type="Proteomes" id="UP000601768">
    <property type="component" value="Unassembled WGS sequence"/>
</dbReference>